<dbReference type="KEGG" id="ccar:109080114"/>
<proteinExistence type="predicted"/>
<name>A0A9Q9ZA19_CYPCA</name>
<keyword evidence="5" id="KW-0677">Repeat</keyword>
<dbReference type="RefSeq" id="XP_042634817.1">
    <property type="nucleotide sequence ID" value="XM_042778883.1"/>
</dbReference>
<dbReference type="GeneID" id="109080114"/>
<sequence length="122" mass="14033">MICSLLVLVHGSKYYSSKFLETYDAHFMTVTRVRWNPFQPDVFISCSWDWMIKIWDQTLKIMCSTSALTNIKLFASKKWYPRRPGSYTLNSTLSISSSSWAMTAAMSPASSSLPTSTRNQRR</sequence>
<feature type="repeat" description="WD" evidence="8">
    <location>
        <begin position="23"/>
        <end position="56"/>
    </location>
</feature>
<organism evidence="9">
    <name type="scientific">Cyprinus carpio</name>
    <name type="common">Common carp</name>
    <dbReference type="NCBI Taxonomy" id="7962"/>
    <lineage>
        <taxon>Eukaryota</taxon>
        <taxon>Metazoa</taxon>
        <taxon>Chordata</taxon>
        <taxon>Craniata</taxon>
        <taxon>Vertebrata</taxon>
        <taxon>Euteleostomi</taxon>
        <taxon>Actinopterygii</taxon>
        <taxon>Neopterygii</taxon>
        <taxon>Teleostei</taxon>
        <taxon>Ostariophysi</taxon>
        <taxon>Cypriniformes</taxon>
        <taxon>Cyprinidae</taxon>
        <taxon>Cyprininae</taxon>
        <taxon>Cyprinus</taxon>
    </lineage>
</organism>
<evidence type="ECO:0000256" key="7">
    <source>
        <dbReference type="ARBA" id="ARBA00023273"/>
    </source>
</evidence>
<dbReference type="PANTHER" id="PTHR12442:SF11">
    <property type="entry name" value="DYNEIN AXONEMAL INTERMEDIATE CHAIN 1"/>
    <property type="match status" value="1"/>
</dbReference>
<dbReference type="GO" id="GO:0036158">
    <property type="term" value="P:outer dynein arm assembly"/>
    <property type="evidence" value="ECO:0007669"/>
    <property type="project" value="TreeGrafter"/>
</dbReference>
<keyword evidence="3 8" id="KW-0853">WD repeat</keyword>
<keyword evidence="2" id="KW-0963">Cytoplasm</keyword>
<evidence type="ECO:0000256" key="1">
    <source>
        <dbReference type="ARBA" id="ARBA00004430"/>
    </source>
</evidence>
<dbReference type="InterPro" id="IPR050687">
    <property type="entry name" value="Dynein_IC"/>
</dbReference>
<keyword evidence="4" id="KW-0493">Microtubule</keyword>
<dbReference type="GO" id="GO:0045504">
    <property type="term" value="F:dynein heavy chain binding"/>
    <property type="evidence" value="ECO:0007669"/>
    <property type="project" value="TreeGrafter"/>
</dbReference>
<evidence type="ECO:0000256" key="6">
    <source>
        <dbReference type="ARBA" id="ARBA00023212"/>
    </source>
</evidence>
<dbReference type="GO" id="GO:0045503">
    <property type="term" value="F:dynein light chain binding"/>
    <property type="evidence" value="ECO:0007669"/>
    <property type="project" value="TreeGrafter"/>
</dbReference>
<dbReference type="InterPro" id="IPR001680">
    <property type="entry name" value="WD40_rpt"/>
</dbReference>
<evidence type="ECO:0000256" key="2">
    <source>
        <dbReference type="ARBA" id="ARBA00022490"/>
    </source>
</evidence>
<evidence type="ECO:0000313" key="9">
    <source>
        <dbReference type="RefSeq" id="XP_042634817.1"/>
    </source>
</evidence>
<evidence type="ECO:0000256" key="5">
    <source>
        <dbReference type="ARBA" id="ARBA00022737"/>
    </source>
</evidence>
<evidence type="ECO:0000256" key="8">
    <source>
        <dbReference type="PROSITE-ProRule" id="PRU00221"/>
    </source>
</evidence>
<dbReference type="PROSITE" id="PS50082">
    <property type="entry name" value="WD_REPEATS_2"/>
    <property type="match status" value="1"/>
</dbReference>
<dbReference type="GO" id="GO:0003341">
    <property type="term" value="P:cilium movement"/>
    <property type="evidence" value="ECO:0007669"/>
    <property type="project" value="TreeGrafter"/>
</dbReference>
<accession>A0A9Q9ZA19</accession>
<dbReference type="SMART" id="SM00320">
    <property type="entry name" value="WD40"/>
    <property type="match status" value="1"/>
</dbReference>
<evidence type="ECO:0000256" key="4">
    <source>
        <dbReference type="ARBA" id="ARBA00022701"/>
    </source>
</evidence>
<dbReference type="GO" id="GO:0005874">
    <property type="term" value="C:microtubule"/>
    <property type="evidence" value="ECO:0007669"/>
    <property type="project" value="UniProtKB-KW"/>
</dbReference>
<dbReference type="OrthoDB" id="10261376at2759"/>
<reference evidence="9" key="1">
    <citation type="submission" date="2025-08" db="UniProtKB">
        <authorList>
            <consortium name="RefSeq"/>
        </authorList>
    </citation>
    <scope>IDENTIFICATION</scope>
    <source>
        <tissue evidence="9">Muscle</tissue>
    </source>
</reference>
<keyword evidence="6" id="KW-0206">Cytoskeleton</keyword>
<dbReference type="Proteomes" id="UP001155660">
    <property type="component" value="Chromosome A21"/>
</dbReference>
<evidence type="ECO:0000256" key="3">
    <source>
        <dbReference type="ARBA" id="ARBA00022574"/>
    </source>
</evidence>
<dbReference type="GO" id="GO:0036157">
    <property type="term" value="C:outer dynein arm"/>
    <property type="evidence" value="ECO:0007669"/>
    <property type="project" value="TreeGrafter"/>
</dbReference>
<protein>
    <submittedName>
        <fullName evidence="9">Dynein axonemal intermediate chain 4-like</fullName>
    </submittedName>
</protein>
<keyword evidence="7" id="KW-0966">Cell projection</keyword>
<dbReference type="PANTHER" id="PTHR12442">
    <property type="entry name" value="DYNEIN INTERMEDIATE CHAIN"/>
    <property type="match status" value="1"/>
</dbReference>
<comment type="subcellular location">
    <subcellularLocation>
        <location evidence="1">Cytoplasm</location>
        <location evidence="1">Cytoskeleton</location>
        <location evidence="1">Cilium axoneme</location>
    </subcellularLocation>
</comment>
<gene>
    <name evidence="9" type="primary">LOC109080114</name>
</gene>
<dbReference type="AlphaFoldDB" id="A0A9Q9ZA19"/>